<proteinExistence type="predicted"/>
<protein>
    <submittedName>
        <fullName evidence="2">Nitrogenase component 1</fullName>
    </submittedName>
</protein>
<dbReference type="PANTHER" id="PTHR42956">
    <property type="entry name" value="NITROGENASE IRON-MOLYBDENUM COFACTOR BIOSYNTHESIS PROTEIN NIFE"/>
    <property type="match status" value="1"/>
</dbReference>
<evidence type="ECO:0000259" key="1">
    <source>
        <dbReference type="Pfam" id="PF00148"/>
    </source>
</evidence>
<accession>A0ABV1BGJ2</accession>
<comment type="caution">
    <text evidence="2">The sequence shown here is derived from an EMBL/GenBank/DDBJ whole genome shotgun (WGS) entry which is preliminary data.</text>
</comment>
<sequence>MRQAYRIIPIYTADVSGVCSALYELGGMTVMHDPSGCNSTYNTHDEIRWYEQDSLIFISGLTDIDAIMGNDEKFLADIREAAEELQPKFIALASSPIPFMNGTDFLGLARALTAETGIPAFSVPTSGMHDYVYGAGLALAEIARLFVKAKNKDKVLPDKEEIQRLKVNLLGVTPLDFGPQLLVDDMKKRLEQSGFEVLSTWAMGDTLETLAKAGEADVNLVVSSVGIPAANVLREKFGTPFVVGTPLDGCMEEICAALWNAVKENRSRDQEEQIQQNQMGCQKVNLDQAKYGRTEALWQVTPEQVIYLNAQSDLQYRTGTEFSPELTIIGEPVTMGSLAAMIEKKYKKRVQLLCPLEITAGLLRPGDEAVQGEEAMEEKLKTAKHILADPLYRPICPESAEFHELPHIAFSGRIYLKEIKKYGKQIY</sequence>
<dbReference type="Pfam" id="PF00148">
    <property type="entry name" value="Oxidored_nitro"/>
    <property type="match status" value="1"/>
</dbReference>
<keyword evidence="3" id="KW-1185">Reference proteome</keyword>
<dbReference type="PANTHER" id="PTHR42956:SF1">
    <property type="entry name" value="NITROGENASE IRON-MOLYBDENUM COFACTOR BIOSYNTHESIS PROTEIN NIFE"/>
    <property type="match status" value="1"/>
</dbReference>
<dbReference type="Gene3D" id="3.40.50.1980">
    <property type="entry name" value="Nitrogenase molybdenum iron protein domain"/>
    <property type="match status" value="2"/>
</dbReference>
<dbReference type="InterPro" id="IPR000510">
    <property type="entry name" value="Nase/OxRdtase_comp1"/>
</dbReference>
<evidence type="ECO:0000313" key="3">
    <source>
        <dbReference type="Proteomes" id="UP001473063"/>
    </source>
</evidence>
<feature type="domain" description="Nitrogenase/oxidoreductase component 1" evidence="1">
    <location>
        <begin position="28"/>
        <end position="280"/>
    </location>
</feature>
<reference evidence="2 3" key="1">
    <citation type="submission" date="2024-03" db="EMBL/GenBank/DDBJ databases">
        <title>Human intestinal bacterial collection.</title>
        <authorList>
            <person name="Pauvert C."/>
            <person name="Hitch T.C.A."/>
            <person name="Clavel T."/>
        </authorList>
    </citation>
    <scope>NUCLEOTIDE SEQUENCE [LARGE SCALE GENOMIC DNA]</scope>
    <source>
        <strain evidence="2 3">CLA-JM-H16</strain>
    </source>
</reference>
<dbReference type="EMBL" id="JBBMEJ010000015">
    <property type="protein sequence ID" value="MEQ2371732.1"/>
    <property type="molecule type" value="Genomic_DNA"/>
</dbReference>
<evidence type="ECO:0000313" key="2">
    <source>
        <dbReference type="EMBL" id="MEQ2371732.1"/>
    </source>
</evidence>
<dbReference type="SUPFAM" id="SSF53807">
    <property type="entry name" value="Helical backbone' metal receptor"/>
    <property type="match status" value="1"/>
</dbReference>
<name>A0ABV1BGJ2_9FIRM</name>
<dbReference type="RefSeq" id="WP_178645054.1">
    <property type="nucleotide sequence ID" value="NZ_JBBMEJ010000015.1"/>
</dbReference>
<organism evidence="2 3">
    <name type="scientific">Blautia aquisgranensis</name>
    <dbReference type="NCBI Taxonomy" id="3133153"/>
    <lineage>
        <taxon>Bacteria</taxon>
        <taxon>Bacillati</taxon>
        <taxon>Bacillota</taxon>
        <taxon>Clostridia</taxon>
        <taxon>Lachnospirales</taxon>
        <taxon>Lachnospiraceae</taxon>
        <taxon>Blautia</taxon>
    </lineage>
</organism>
<dbReference type="InterPro" id="IPR049939">
    <property type="entry name" value="NifE-like"/>
</dbReference>
<gene>
    <name evidence="2" type="ORF">WMO28_12505</name>
</gene>
<dbReference type="Proteomes" id="UP001473063">
    <property type="component" value="Unassembled WGS sequence"/>
</dbReference>